<proteinExistence type="predicted"/>
<evidence type="ECO:0000313" key="3">
    <source>
        <dbReference type="Proteomes" id="UP001360953"/>
    </source>
</evidence>
<comment type="caution">
    <text evidence="2">The sequence shown here is derived from an EMBL/GenBank/DDBJ whole genome shotgun (WGS) entry which is preliminary data.</text>
</comment>
<organism evidence="2 3">
    <name type="scientific">Phyllosticta citribraziliensis</name>
    <dbReference type="NCBI Taxonomy" id="989973"/>
    <lineage>
        <taxon>Eukaryota</taxon>
        <taxon>Fungi</taxon>
        <taxon>Dikarya</taxon>
        <taxon>Ascomycota</taxon>
        <taxon>Pezizomycotina</taxon>
        <taxon>Dothideomycetes</taxon>
        <taxon>Dothideomycetes incertae sedis</taxon>
        <taxon>Botryosphaeriales</taxon>
        <taxon>Phyllostictaceae</taxon>
        <taxon>Phyllosticta</taxon>
    </lineage>
</organism>
<dbReference type="EMBL" id="JBBPEH010000004">
    <property type="protein sequence ID" value="KAK7540060.1"/>
    <property type="molecule type" value="Genomic_DNA"/>
</dbReference>
<evidence type="ECO:0008006" key="4">
    <source>
        <dbReference type="Google" id="ProtNLM"/>
    </source>
</evidence>
<protein>
    <recommendedName>
        <fullName evidence="4">J domain-containing protein</fullName>
    </recommendedName>
</protein>
<name>A0ABR1M169_9PEZI</name>
<feature type="region of interest" description="Disordered" evidence="1">
    <location>
        <begin position="317"/>
        <end position="336"/>
    </location>
</feature>
<feature type="compositionally biased region" description="Basic and acidic residues" evidence="1">
    <location>
        <begin position="325"/>
        <end position="336"/>
    </location>
</feature>
<accession>A0ABR1M169</accession>
<gene>
    <name evidence="2" type="ORF">J3D65DRAFT_666717</name>
</gene>
<reference evidence="2 3" key="1">
    <citation type="submission" date="2024-04" db="EMBL/GenBank/DDBJ databases">
        <title>Phyllosticta paracitricarpa is synonymous to the EU quarantine fungus P. citricarpa based on phylogenomic analyses.</title>
        <authorList>
            <consortium name="Lawrence Berkeley National Laboratory"/>
            <person name="Van ingen-buijs V.A."/>
            <person name="Van westerhoven A.C."/>
            <person name="Haridas S."/>
            <person name="Skiadas P."/>
            <person name="Martin F."/>
            <person name="Groenewald J.Z."/>
            <person name="Crous P.W."/>
            <person name="Seidl M.F."/>
        </authorList>
    </citation>
    <scope>NUCLEOTIDE SEQUENCE [LARGE SCALE GENOMIC DNA]</scope>
    <source>
        <strain evidence="2 3">CPC 17464</strain>
    </source>
</reference>
<evidence type="ECO:0000256" key="1">
    <source>
        <dbReference type="SAM" id="MobiDB-lite"/>
    </source>
</evidence>
<dbReference type="GeneID" id="92035854"/>
<keyword evidence="3" id="KW-1185">Reference proteome</keyword>
<sequence length="336" mass="37984">MSLRERRPARPPARVGSNASRPAWPLLSALIDSLRRPFPIPGYATVASVVLVSLLAHFLATSPAPPPPPPPPTLVCPAPPMLPQADAFDWMFQLPRLCPRLDGAQMHPWTLFGTPVNLTDSWQNARAPNSTESRACLRAVRKGYRRVRALWHPDRVAKPPTSTAPGGPQSTPGLRAVFNLSERHLLIVAGVLDDAYTAARFQCLQNEQKSRYLDVLADGEDLDVDDMMDDGPVSPDEAMDMDDHDYFKLIFMAERLSKPFHTVADCFRQLRRSSRGWFGFGDQDFFDWEEERRKIDQEVERSVRRNRHLAWLMGDSLLKGGLGPEWEKERRRPESS</sequence>
<dbReference type="RefSeq" id="XP_066657331.1">
    <property type="nucleotide sequence ID" value="XM_066802948.1"/>
</dbReference>
<evidence type="ECO:0000313" key="2">
    <source>
        <dbReference type="EMBL" id="KAK7540060.1"/>
    </source>
</evidence>
<dbReference type="Proteomes" id="UP001360953">
    <property type="component" value="Unassembled WGS sequence"/>
</dbReference>